<name>A0A699XJF7_TANCI</name>
<comment type="caution">
    <text evidence="1">The sequence shown here is derived from an EMBL/GenBank/DDBJ whole genome shotgun (WGS) entry which is preliminary data.</text>
</comment>
<feature type="non-terminal residue" evidence="1">
    <location>
        <position position="1"/>
    </location>
</feature>
<dbReference type="EMBL" id="BKCJ011871268">
    <property type="protein sequence ID" value="GFD59929.1"/>
    <property type="molecule type" value="Genomic_DNA"/>
</dbReference>
<accession>A0A699XJF7</accession>
<sequence>MVAWLWWVDIDGGVIEWWVLVDDAYGDNGDVAVGGSVACRRLPG</sequence>
<gene>
    <name evidence="1" type="ORF">Tci_931898</name>
</gene>
<reference evidence="1" key="1">
    <citation type="journal article" date="2019" name="Sci. Rep.">
        <title>Draft genome of Tanacetum cinerariifolium, the natural source of mosquito coil.</title>
        <authorList>
            <person name="Yamashiro T."/>
            <person name="Shiraishi A."/>
            <person name="Satake H."/>
            <person name="Nakayama K."/>
        </authorList>
    </citation>
    <scope>NUCLEOTIDE SEQUENCE</scope>
</reference>
<protein>
    <submittedName>
        <fullName evidence="1">Uncharacterized protein</fullName>
    </submittedName>
</protein>
<evidence type="ECO:0000313" key="1">
    <source>
        <dbReference type="EMBL" id="GFD59929.1"/>
    </source>
</evidence>
<proteinExistence type="predicted"/>
<organism evidence="1">
    <name type="scientific">Tanacetum cinerariifolium</name>
    <name type="common">Dalmatian daisy</name>
    <name type="synonym">Chrysanthemum cinerariifolium</name>
    <dbReference type="NCBI Taxonomy" id="118510"/>
    <lineage>
        <taxon>Eukaryota</taxon>
        <taxon>Viridiplantae</taxon>
        <taxon>Streptophyta</taxon>
        <taxon>Embryophyta</taxon>
        <taxon>Tracheophyta</taxon>
        <taxon>Spermatophyta</taxon>
        <taxon>Magnoliopsida</taxon>
        <taxon>eudicotyledons</taxon>
        <taxon>Gunneridae</taxon>
        <taxon>Pentapetalae</taxon>
        <taxon>asterids</taxon>
        <taxon>campanulids</taxon>
        <taxon>Asterales</taxon>
        <taxon>Asteraceae</taxon>
        <taxon>Asteroideae</taxon>
        <taxon>Anthemideae</taxon>
        <taxon>Anthemidinae</taxon>
        <taxon>Tanacetum</taxon>
    </lineage>
</organism>
<dbReference type="AlphaFoldDB" id="A0A699XJF7"/>